<dbReference type="EMBL" id="CP002961">
    <property type="protein sequence ID" value="AFK04936.1"/>
    <property type="molecule type" value="Genomic_DNA"/>
</dbReference>
<reference evidence="3 4" key="1">
    <citation type="submission" date="2011-07" db="EMBL/GenBank/DDBJ databases">
        <title>The complete genome of chromosome of Emticicia oligotrophica DSM 17448.</title>
        <authorList>
            <consortium name="US DOE Joint Genome Institute (JGI-PGF)"/>
            <person name="Lucas S."/>
            <person name="Han J."/>
            <person name="Lapidus A."/>
            <person name="Bruce D."/>
            <person name="Goodwin L."/>
            <person name="Pitluck S."/>
            <person name="Peters L."/>
            <person name="Kyrpides N."/>
            <person name="Mavromatis K."/>
            <person name="Ivanova N."/>
            <person name="Ovchinnikova G."/>
            <person name="Teshima H."/>
            <person name="Detter J.C."/>
            <person name="Tapia R."/>
            <person name="Han C."/>
            <person name="Land M."/>
            <person name="Hauser L."/>
            <person name="Markowitz V."/>
            <person name="Cheng J.-F."/>
            <person name="Hugenholtz P."/>
            <person name="Woyke T."/>
            <person name="Wu D."/>
            <person name="Tindall B."/>
            <person name="Pomrenke H."/>
            <person name="Brambilla E."/>
            <person name="Klenk H.-P."/>
            <person name="Eisen J.A."/>
        </authorList>
    </citation>
    <scope>NUCLEOTIDE SEQUENCE [LARGE SCALE GENOMIC DNA]</scope>
    <source>
        <strain evidence="3 4">DSM 17448</strain>
    </source>
</reference>
<feature type="transmembrane region" description="Helical" evidence="2">
    <location>
        <begin position="15"/>
        <end position="36"/>
    </location>
</feature>
<proteinExistence type="predicted"/>
<gene>
    <name evidence="3" type="ordered locus">Emtol_3810</name>
</gene>
<evidence type="ECO:0000256" key="1">
    <source>
        <dbReference type="SAM" id="MobiDB-lite"/>
    </source>
</evidence>
<sequence>MNQLKQIITKVNLQLYTKAILVCLLVAGTAYYIILFFVQSEIWASIALFLSFLGISLQQKLFQNKQKEAIKIIHQKLDNTEYSLELLTLEQPNLAEQLQLERLLSNNYKTPIIFERKLLCFFGVFLLAFSFYNWGPKLKWNNHQLKSNSIKNQLSTNQRYIPNFESATLTITPPSYTNIENISSENMNASAVVGSMLKWQINFSNSTNLKVNLSNNRGEEVAFKLVDEHFEYTDQLISSGLYSFKAYFHDSLIYQSDYYRLDAIPDLSPKIEPTSKELYQLHFIKDSKNIQISAKISDDFLVNQAFIVATLARGSGENVKFREVKIPLPQSNFKSATISKTIDLRALNFTPGDELYYYWAAIDNKRPSPNFSKSDTYFIVYKDTAQVEESDLATMAMNIMPEYFRSQRQIIIDTEKLIAKRNKLKKQDFNDISNNIGFDQKALRLRYGQYLGEENEGAIGAVNALPAEAKDGDLLKGFRHDHDEGEHDHDEGNKHEEEGHNHGTAAEEKDPVASLLAEYVHSHDDGEANTYYEQSTKSLLKMSLEQMWQSELHLRLYEPEKALPFEKKALEYLKSAQHKARTFVKKTSFAPPPIKEKEKRLTGELTKFNSAFKFQKNYTQQQLETLIAEVMGIISENERILDNTQKYKLMELSAAISTRVVNSNLSNWSILSTLQELINGKNITDQEQTTLKTKMYGLINKSLLNNTNPSNQTLFVEKKLENAYWKNIKQ</sequence>
<name>A0ABM5N5Y1_EMTOG</name>
<feature type="transmembrane region" description="Helical" evidence="2">
    <location>
        <begin position="42"/>
        <end position="62"/>
    </location>
</feature>
<keyword evidence="2" id="KW-0812">Transmembrane</keyword>
<dbReference type="RefSeq" id="WP_015030624.1">
    <property type="nucleotide sequence ID" value="NC_018748.1"/>
</dbReference>
<keyword evidence="4" id="KW-1185">Reference proteome</keyword>
<keyword evidence="2" id="KW-0472">Membrane</keyword>
<dbReference type="Proteomes" id="UP000002875">
    <property type="component" value="Chromosome"/>
</dbReference>
<evidence type="ECO:0008006" key="5">
    <source>
        <dbReference type="Google" id="ProtNLM"/>
    </source>
</evidence>
<keyword evidence="2" id="KW-1133">Transmembrane helix</keyword>
<evidence type="ECO:0000256" key="2">
    <source>
        <dbReference type="SAM" id="Phobius"/>
    </source>
</evidence>
<accession>A0ABM5N5Y1</accession>
<feature type="region of interest" description="Disordered" evidence="1">
    <location>
        <begin position="477"/>
        <end position="508"/>
    </location>
</feature>
<evidence type="ECO:0000313" key="3">
    <source>
        <dbReference type="EMBL" id="AFK04936.1"/>
    </source>
</evidence>
<protein>
    <recommendedName>
        <fullName evidence="5">DUF4175 domain-containing protein</fullName>
    </recommendedName>
</protein>
<feature type="transmembrane region" description="Helical" evidence="2">
    <location>
        <begin position="118"/>
        <end position="135"/>
    </location>
</feature>
<evidence type="ECO:0000313" key="4">
    <source>
        <dbReference type="Proteomes" id="UP000002875"/>
    </source>
</evidence>
<organism evidence="3 4">
    <name type="scientific">Emticicia oligotrophica (strain DSM 17448 / CIP 109782 / MTCC 6937 / GPTSA100-15)</name>
    <dbReference type="NCBI Taxonomy" id="929562"/>
    <lineage>
        <taxon>Bacteria</taxon>
        <taxon>Pseudomonadati</taxon>
        <taxon>Bacteroidota</taxon>
        <taxon>Cytophagia</taxon>
        <taxon>Cytophagales</taxon>
        <taxon>Leadbetterellaceae</taxon>
        <taxon>Emticicia</taxon>
    </lineage>
</organism>